<dbReference type="InParanoid" id="A0A1X7U6D1"/>
<dbReference type="EnsemblMetazoa" id="Aqu2.1.23223_001">
    <property type="protein sequence ID" value="Aqu2.1.23223_001"/>
    <property type="gene ID" value="Aqu2.1.23223"/>
</dbReference>
<sequence length="743" mass="84351">MTAAAAERKSLDFKLDLSGGVKRNDSNPNKFTQLCDNVSSSLVSHTNTLNELYEFKNELLKHSLPSNLLLKLTVLSSQIHRSSSDLDALSSELIRLVHQYAHPWEEKSDALKKLRTEYENKDRQLSVALRKLELLAVKADKIEHEKRLNNWMKVYTKVMSSKSTGRRWKFRIEPFKKKIANGYNPYGSDSDESDSFDEEDPYSHRPVLSESEGELKELASELSQALASQHTGSVLKGNPFSGLEETPVSIEQSLSPEGPLVITSDAVAWTDEPEYDHHLLVFMYRPIELLEESDICCSITLESEFFASKIYQPNTEDYQCFHFTLSKNAISFLPSLHNPDDNLEDSTGMMLSPRISIAVFPRSLADEMFASCFIQLPEIKLENDYKIIVPSNDTNDSDCSVDWSLHATSSAIPVNYILTPVHVDEEADESPDPPQIPLSFQWIRVLKHKRFHVSTETQSIEMLVEEMGYKKNVEMQSTAVSALTLVSSRPQSSETPQQVEDEETVPAEELAQMSLKHAEELKLVQDQYEKKLEQLSHTLSKMKSEKEKQIKELEEALIESETSRTKKTKSPLEIKKLLEKRRKPRLAGLPVWGKHWPDDFYERLALFAHDSLRRQAELTERIKQEVHETCEAQLAALHRLAPLVNSSPLQDVCVPALFMPSSTSRHLVYNPRAKNYFHPPGSNESRVSQPPSFFKLPPLHTHGSKGLTTINLYNISQEMVASPSITPAPPPSACDYYQQNTQK</sequence>
<dbReference type="Proteomes" id="UP000007879">
    <property type="component" value="Unassembled WGS sequence"/>
</dbReference>
<evidence type="ECO:0000256" key="1">
    <source>
        <dbReference type="SAM" id="Coils"/>
    </source>
</evidence>
<feature type="region of interest" description="Disordered" evidence="2">
    <location>
        <begin position="183"/>
        <end position="210"/>
    </location>
</feature>
<evidence type="ECO:0000256" key="2">
    <source>
        <dbReference type="SAM" id="MobiDB-lite"/>
    </source>
</evidence>
<name>A0A1X7U6D1_AMPQE</name>
<organism evidence="3">
    <name type="scientific">Amphimedon queenslandica</name>
    <name type="common">Sponge</name>
    <dbReference type="NCBI Taxonomy" id="400682"/>
    <lineage>
        <taxon>Eukaryota</taxon>
        <taxon>Metazoa</taxon>
        <taxon>Porifera</taxon>
        <taxon>Demospongiae</taxon>
        <taxon>Heteroscleromorpha</taxon>
        <taxon>Haplosclerida</taxon>
        <taxon>Niphatidae</taxon>
        <taxon>Amphimedon</taxon>
    </lineage>
</organism>
<dbReference type="KEGG" id="aqu:105313884"/>
<proteinExistence type="predicted"/>
<feature type="coiled-coil region" evidence="1">
    <location>
        <begin position="518"/>
        <end position="563"/>
    </location>
</feature>
<feature type="compositionally biased region" description="Acidic residues" evidence="2">
    <location>
        <begin position="189"/>
        <end position="200"/>
    </location>
</feature>
<evidence type="ECO:0000313" key="3">
    <source>
        <dbReference type="EnsemblMetazoa" id="Aqu2.1.23223_001"/>
    </source>
</evidence>
<reference evidence="4" key="1">
    <citation type="journal article" date="2010" name="Nature">
        <title>The Amphimedon queenslandica genome and the evolution of animal complexity.</title>
        <authorList>
            <person name="Srivastava M."/>
            <person name="Simakov O."/>
            <person name="Chapman J."/>
            <person name="Fahey B."/>
            <person name="Gauthier M.E."/>
            <person name="Mitros T."/>
            <person name="Richards G.S."/>
            <person name="Conaco C."/>
            <person name="Dacre M."/>
            <person name="Hellsten U."/>
            <person name="Larroux C."/>
            <person name="Putnam N.H."/>
            <person name="Stanke M."/>
            <person name="Adamska M."/>
            <person name="Darling A."/>
            <person name="Degnan S.M."/>
            <person name="Oakley T.H."/>
            <person name="Plachetzki D.C."/>
            <person name="Zhai Y."/>
            <person name="Adamski M."/>
            <person name="Calcino A."/>
            <person name="Cummins S.F."/>
            <person name="Goodstein D.M."/>
            <person name="Harris C."/>
            <person name="Jackson D.J."/>
            <person name="Leys S.P."/>
            <person name="Shu S."/>
            <person name="Woodcroft B.J."/>
            <person name="Vervoort M."/>
            <person name="Kosik K.S."/>
            <person name="Manning G."/>
            <person name="Degnan B.M."/>
            <person name="Rokhsar D.S."/>
        </authorList>
    </citation>
    <scope>NUCLEOTIDE SEQUENCE [LARGE SCALE GENOMIC DNA]</scope>
</reference>
<keyword evidence="1" id="KW-0175">Coiled coil</keyword>
<keyword evidence="4" id="KW-1185">Reference proteome</keyword>
<evidence type="ECO:0000313" key="4">
    <source>
        <dbReference type="Proteomes" id="UP000007879"/>
    </source>
</evidence>
<dbReference type="STRING" id="400682.A0A1X7U6D1"/>
<protein>
    <submittedName>
        <fullName evidence="3">Uncharacterized protein</fullName>
    </submittedName>
</protein>
<accession>A0A1X7U6D1</accession>
<dbReference type="EnsemblMetazoa" id="XM_020000417.1">
    <property type="protein sequence ID" value="XP_019855976.1"/>
    <property type="gene ID" value="LOC105313884"/>
</dbReference>
<dbReference type="AlphaFoldDB" id="A0A1X7U6D1"/>
<dbReference type="OrthoDB" id="2157345at2759"/>
<gene>
    <name evidence="3" type="primary">105313884</name>
</gene>
<reference evidence="3" key="2">
    <citation type="submission" date="2017-05" db="UniProtKB">
        <authorList>
            <consortium name="EnsemblMetazoa"/>
        </authorList>
    </citation>
    <scope>IDENTIFICATION</scope>
</reference>